<reference evidence="2 3" key="1">
    <citation type="submission" date="2020-08" db="EMBL/GenBank/DDBJ databases">
        <title>Genomic Encyclopedia of Type Strains, Phase IV (KMG-IV): sequencing the most valuable type-strain genomes for metagenomic binning, comparative biology and taxonomic classification.</title>
        <authorList>
            <person name="Goeker M."/>
        </authorList>
    </citation>
    <scope>NUCLEOTIDE SEQUENCE [LARGE SCALE GENOMIC DNA]</scope>
    <source>
        <strain evidence="2 3">DSM 24448</strain>
    </source>
</reference>
<dbReference type="InterPro" id="IPR023631">
    <property type="entry name" value="Amidase_dom"/>
</dbReference>
<dbReference type="NCBIfam" id="NF006006">
    <property type="entry name" value="PRK08137.1"/>
    <property type="match status" value="1"/>
</dbReference>
<organism evidence="2 3">
    <name type="scientific">Brevundimonas halotolerans</name>
    <dbReference type="NCBI Taxonomy" id="69670"/>
    <lineage>
        <taxon>Bacteria</taxon>
        <taxon>Pseudomonadati</taxon>
        <taxon>Pseudomonadota</taxon>
        <taxon>Alphaproteobacteria</taxon>
        <taxon>Caulobacterales</taxon>
        <taxon>Caulobacteraceae</taxon>
        <taxon>Brevundimonas</taxon>
    </lineage>
</organism>
<accession>A0A7W9A473</accession>
<dbReference type="Proteomes" id="UP000548978">
    <property type="component" value="Unassembled WGS sequence"/>
</dbReference>
<dbReference type="EC" id="3.5.1.4" evidence="2"/>
<evidence type="ECO:0000313" key="2">
    <source>
        <dbReference type="EMBL" id="MBB5661114.1"/>
    </source>
</evidence>
<gene>
    <name evidence="2" type="ORF">FHS65_001873</name>
</gene>
<dbReference type="GO" id="GO:0004040">
    <property type="term" value="F:amidase activity"/>
    <property type="evidence" value="ECO:0007669"/>
    <property type="project" value="UniProtKB-EC"/>
</dbReference>
<comment type="caution">
    <text evidence="2">The sequence shown here is derived from an EMBL/GenBank/DDBJ whole genome shotgun (WGS) entry which is preliminary data.</text>
</comment>
<name>A0A7W9A473_9CAUL</name>
<dbReference type="SUPFAM" id="SSF75304">
    <property type="entry name" value="Amidase signature (AS) enzymes"/>
    <property type="match status" value="1"/>
</dbReference>
<dbReference type="PANTHER" id="PTHR42678">
    <property type="entry name" value="AMIDASE"/>
    <property type="match status" value="1"/>
</dbReference>
<proteinExistence type="predicted"/>
<evidence type="ECO:0000259" key="1">
    <source>
        <dbReference type="Pfam" id="PF01425"/>
    </source>
</evidence>
<dbReference type="AlphaFoldDB" id="A0A7W9A473"/>
<evidence type="ECO:0000313" key="3">
    <source>
        <dbReference type="Proteomes" id="UP000548978"/>
    </source>
</evidence>
<feature type="domain" description="Amidase" evidence="1">
    <location>
        <begin position="83"/>
        <end position="482"/>
    </location>
</feature>
<keyword evidence="3" id="KW-1185">Reference proteome</keyword>
<dbReference type="PANTHER" id="PTHR42678:SF34">
    <property type="entry name" value="OS04G0183300 PROTEIN"/>
    <property type="match status" value="1"/>
</dbReference>
<sequence>MAATQAAEALETAEAAEAEALEYARAGAEAVAWDRADADLSDCVLLPADVAVLCADDRFTTNAVITWSPSVTEIDWAPGDGIRGMPILLKDNIETFDMPTTAGSMALIDNAPGRDAPLVARLRAEGGVILGKANLSEWANIRSSDSISGWSAVGGLSRNPYALDRNTCGSSAGSAAAVAAGLAPAAIGTETDGSITCPAAINGIVGFKPTVGLVSRTHIVPISRSQDTAGPMTRTVRDAAVVLTVIAGSDPADPATAEADAHRVDFAAGLDAGSLRGQRIGVMRFLTGYSTGTDLVFEENLRALEAAGAILVEITEGPNRGAIGGAEFAVLLTELKVDLNLYLASTDPAQVSTRTLADVIAFNEQTPRELALFGQDIFVAAEATEGLDDPDYIAARERSFRLAGPEGIDRMMADHDVVVLIAPTTGPAWSIDVVNGDNYLGSASQLAAVAGYPHLTVPMGFVDGLPVGMSFIGGKWQDQQVLSFGYAFEQATQARRDPEFAPSVDRMEAVAPLLRPLQ</sequence>
<dbReference type="EMBL" id="JACIJB010000008">
    <property type="protein sequence ID" value="MBB5661114.1"/>
    <property type="molecule type" value="Genomic_DNA"/>
</dbReference>
<dbReference type="Pfam" id="PF01425">
    <property type="entry name" value="Amidase"/>
    <property type="match status" value="1"/>
</dbReference>
<dbReference type="InterPro" id="IPR036928">
    <property type="entry name" value="AS_sf"/>
</dbReference>
<protein>
    <submittedName>
        <fullName evidence="2">Amidase</fullName>
        <ecNumber evidence="2">3.5.1.4</ecNumber>
    </submittedName>
</protein>
<dbReference type="Gene3D" id="3.90.1300.10">
    <property type="entry name" value="Amidase signature (AS) domain"/>
    <property type="match status" value="1"/>
</dbReference>
<keyword evidence="2" id="KW-0378">Hydrolase</keyword>